<dbReference type="EMBL" id="JAOYFB010000007">
    <property type="protein sequence ID" value="KAK4017518.1"/>
    <property type="molecule type" value="Genomic_DNA"/>
</dbReference>
<organism evidence="2 3">
    <name type="scientific">Daphnia magna</name>
    <dbReference type="NCBI Taxonomy" id="35525"/>
    <lineage>
        <taxon>Eukaryota</taxon>
        <taxon>Metazoa</taxon>
        <taxon>Ecdysozoa</taxon>
        <taxon>Arthropoda</taxon>
        <taxon>Crustacea</taxon>
        <taxon>Branchiopoda</taxon>
        <taxon>Diplostraca</taxon>
        <taxon>Cladocera</taxon>
        <taxon>Anomopoda</taxon>
        <taxon>Daphniidae</taxon>
        <taxon>Daphnia</taxon>
    </lineage>
</organism>
<feature type="region of interest" description="Disordered" evidence="1">
    <location>
        <begin position="59"/>
        <end position="88"/>
    </location>
</feature>
<reference evidence="2 3" key="1">
    <citation type="journal article" date="2023" name="Nucleic Acids Res.">
        <title>The hologenome of Daphnia magna reveals possible DNA methylation and microbiome-mediated evolution of the host genome.</title>
        <authorList>
            <person name="Chaturvedi A."/>
            <person name="Li X."/>
            <person name="Dhandapani V."/>
            <person name="Marshall H."/>
            <person name="Kissane S."/>
            <person name="Cuenca-Cambronero M."/>
            <person name="Asole G."/>
            <person name="Calvet F."/>
            <person name="Ruiz-Romero M."/>
            <person name="Marangio P."/>
            <person name="Guigo R."/>
            <person name="Rago D."/>
            <person name="Mirbahai L."/>
            <person name="Eastwood N."/>
            <person name="Colbourne J.K."/>
            <person name="Zhou J."/>
            <person name="Mallon E."/>
            <person name="Orsini L."/>
        </authorList>
    </citation>
    <scope>NUCLEOTIDE SEQUENCE [LARGE SCALE GENOMIC DNA]</scope>
    <source>
        <strain evidence="2">LRV0_1</strain>
    </source>
</reference>
<dbReference type="Proteomes" id="UP001234178">
    <property type="component" value="Unassembled WGS sequence"/>
</dbReference>
<protein>
    <submittedName>
        <fullName evidence="2">Uncharacterized protein</fullName>
    </submittedName>
</protein>
<evidence type="ECO:0000256" key="1">
    <source>
        <dbReference type="SAM" id="MobiDB-lite"/>
    </source>
</evidence>
<evidence type="ECO:0000313" key="2">
    <source>
        <dbReference type="EMBL" id="KAK4017518.1"/>
    </source>
</evidence>
<name>A0ABQ9ZX84_9CRUS</name>
<accession>A0ABQ9ZX84</accession>
<comment type="caution">
    <text evidence="2">The sequence shown here is derived from an EMBL/GenBank/DDBJ whole genome shotgun (WGS) entry which is preliminary data.</text>
</comment>
<gene>
    <name evidence="2" type="ORF">OUZ56_032931</name>
</gene>
<proteinExistence type="predicted"/>
<evidence type="ECO:0000313" key="3">
    <source>
        <dbReference type="Proteomes" id="UP001234178"/>
    </source>
</evidence>
<sequence>MARSAVEETSKNWIYKAGRRYLRAQATAGKWTRLDDEEDPREGMSSAEIGAIDGYYEKEMDLEDGKQESQIGSDEEQNDSESSQSIGS</sequence>
<keyword evidence="3" id="KW-1185">Reference proteome</keyword>